<dbReference type="AlphaFoldDB" id="A0A6J3M0W6"/>
<dbReference type="InterPro" id="IPR037464">
    <property type="entry name" value="Taspase1"/>
</dbReference>
<protein>
    <submittedName>
        <fullName evidence="5">N-terminal nucleophile aminohydrolase</fullName>
    </submittedName>
</protein>
<dbReference type="PANTHER" id="PTHR10188">
    <property type="entry name" value="L-ASPARAGINASE"/>
    <property type="match status" value="1"/>
</dbReference>
<dbReference type="Gene3D" id="3.60.20.30">
    <property type="entry name" value="(Glycosyl)asparaginase"/>
    <property type="match status" value="1"/>
</dbReference>
<sequence>MFSRRSGRKGDADMSCVFVHAGAGYHSKENERNHLQACSDACKSAMLILKNGGSAVDAAEMAIKVLEDREITNAGYGSNPNIDGVVECDAIVVDHLGRSGAVGAVAQIKNPVSLARVLLDCTSQPLSLRRVPPNLLVGEGATNFAHDHGIPILPYSYLVSPSAKQRWQKWRAELMRAERIDGDSWIFRPSASLAEVERELDMEPLEQSRRAGDTRQAFTRSSIDVTETSSFSRDEEHTIPDREDHITDTIGAIAVDRHGNIACAASSGGISMKHRGRVGPAALIGVGAFVIPVNTNDPDRTSVAAVTSGTGEHMATTFAAHAAAQRIYHPRRPRNVQPCDEPEALQAFITSDFLGHPSVRHSHSAGAIGALVVKKTLDGIWLYFAHNTDSFALASMHGEEPRPVCTMSRKSNDRAASGNAGLAHGGRGMRFGRSSGGRTR</sequence>
<dbReference type="GO" id="GO:0051604">
    <property type="term" value="P:protein maturation"/>
    <property type="evidence" value="ECO:0007669"/>
    <property type="project" value="TreeGrafter"/>
</dbReference>
<dbReference type="GO" id="GO:0005737">
    <property type="term" value="C:cytoplasm"/>
    <property type="evidence" value="ECO:0007669"/>
    <property type="project" value="TreeGrafter"/>
</dbReference>
<organism evidence="5">
    <name type="scientific">Dissoconium aciculare CBS 342.82</name>
    <dbReference type="NCBI Taxonomy" id="1314786"/>
    <lineage>
        <taxon>Eukaryota</taxon>
        <taxon>Fungi</taxon>
        <taxon>Dikarya</taxon>
        <taxon>Ascomycota</taxon>
        <taxon>Pezizomycotina</taxon>
        <taxon>Dothideomycetes</taxon>
        <taxon>Dothideomycetidae</taxon>
        <taxon>Mycosphaerellales</taxon>
        <taxon>Dissoconiaceae</taxon>
        <taxon>Dissoconium</taxon>
    </lineage>
</organism>
<feature type="active site" description="Nucleophile" evidence="1">
    <location>
        <position position="249"/>
    </location>
</feature>
<dbReference type="Pfam" id="PF01112">
    <property type="entry name" value="Asparaginase_2"/>
    <property type="match status" value="1"/>
</dbReference>
<evidence type="ECO:0000313" key="4">
    <source>
        <dbReference type="Proteomes" id="UP000504637"/>
    </source>
</evidence>
<reference evidence="5" key="3">
    <citation type="submission" date="2025-08" db="UniProtKB">
        <authorList>
            <consortium name="RefSeq"/>
        </authorList>
    </citation>
    <scope>IDENTIFICATION</scope>
    <source>
        <strain evidence="5">CBS 342.82</strain>
    </source>
</reference>
<reference evidence="5" key="1">
    <citation type="submission" date="2020-01" db="EMBL/GenBank/DDBJ databases">
        <authorList>
            <consortium name="DOE Joint Genome Institute"/>
            <person name="Haridas S."/>
            <person name="Albert R."/>
            <person name="Binder M."/>
            <person name="Bloem J."/>
            <person name="Labutti K."/>
            <person name="Salamov A."/>
            <person name="Andreopoulos B."/>
            <person name="Baker S.E."/>
            <person name="Barry K."/>
            <person name="Bills G."/>
            <person name="Bluhm B.H."/>
            <person name="Cannon C."/>
            <person name="Castanera R."/>
            <person name="Culley D.E."/>
            <person name="Daum C."/>
            <person name="Ezra D."/>
            <person name="Gonzalez J.B."/>
            <person name="Henrissat B."/>
            <person name="Kuo A."/>
            <person name="Liang C."/>
            <person name="Lipzen A."/>
            <person name="Lutzoni F."/>
            <person name="Magnuson J."/>
            <person name="Mondo S."/>
            <person name="Nolan M."/>
            <person name="Ohm R."/>
            <person name="Pangilinan J."/>
            <person name="Park H.-J."/>
            <person name="Ramirez L."/>
            <person name="Alfaro M."/>
            <person name="Sun H."/>
            <person name="Tritt A."/>
            <person name="Yoshinaga Y."/>
            <person name="Zwiers L.-H."/>
            <person name="Turgeon B.G."/>
            <person name="Goodwin S.B."/>
            <person name="Spatafora J.W."/>
            <person name="Crous P.W."/>
            <person name="Grigoriev I.V."/>
        </authorList>
    </citation>
    <scope>NUCLEOTIDE SEQUENCE</scope>
    <source>
        <strain evidence="5">CBS 342.82</strain>
    </source>
</reference>
<evidence type="ECO:0000256" key="1">
    <source>
        <dbReference type="PIRSR" id="PIRSR600246-1"/>
    </source>
</evidence>
<dbReference type="GO" id="GO:0004298">
    <property type="term" value="F:threonine-type endopeptidase activity"/>
    <property type="evidence" value="ECO:0007669"/>
    <property type="project" value="InterPro"/>
</dbReference>
<dbReference type="GeneID" id="54360396"/>
<feature type="compositionally biased region" description="Low complexity" evidence="3">
    <location>
        <begin position="431"/>
        <end position="440"/>
    </location>
</feature>
<feature type="site" description="Cleavage; by autolysis" evidence="2">
    <location>
        <begin position="248"/>
        <end position="249"/>
    </location>
</feature>
<evidence type="ECO:0000256" key="2">
    <source>
        <dbReference type="PIRSR" id="PIRSR600246-3"/>
    </source>
</evidence>
<feature type="region of interest" description="Disordered" evidence="3">
    <location>
        <begin position="403"/>
        <end position="440"/>
    </location>
</feature>
<accession>A0A6J3M0W6</accession>
<gene>
    <name evidence="5" type="ORF">K489DRAFT_359169</name>
</gene>
<dbReference type="InterPro" id="IPR000246">
    <property type="entry name" value="Peptidase_T2"/>
</dbReference>
<dbReference type="OrthoDB" id="77601at2759"/>
<proteinExistence type="predicted"/>
<dbReference type="CDD" id="cd04514">
    <property type="entry name" value="Taspase1_like"/>
    <property type="match status" value="1"/>
</dbReference>
<dbReference type="FunFam" id="3.60.20.30:FF:000007">
    <property type="entry name" value="Similar to threonine aspartase"/>
    <property type="match status" value="1"/>
</dbReference>
<keyword evidence="4" id="KW-1185">Reference proteome</keyword>
<dbReference type="InterPro" id="IPR029055">
    <property type="entry name" value="Ntn_hydrolases_N"/>
</dbReference>
<dbReference type="RefSeq" id="XP_033458559.1">
    <property type="nucleotide sequence ID" value="XM_033602596.1"/>
</dbReference>
<dbReference type="Proteomes" id="UP000504637">
    <property type="component" value="Unplaced"/>
</dbReference>
<evidence type="ECO:0000313" key="5">
    <source>
        <dbReference type="RefSeq" id="XP_033458559.1"/>
    </source>
</evidence>
<reference evidence="5" key="2">
    <citation type="submission" date="2020-04" db="EMBL/GenBank/DDBJ databases">
        <authorList>
            <consortium name="NCBI Genome Project"/>
        </authorList>
    </citation>
    <scope>NUCLEOTIDE SEQUENCE</scope>
    <source>
        <strain evidence="5">CBS 342.82</strain>
    </source>
</reference>
<name>A0A6J3M0W6_9PEZI</name>
<dbReference type="SUPFAM" id="SSF56235">
    <property type="entry name" value="N-terminal nucleophile aminohydrolases (Ntn hydrolases)"/>
    <property type="match status" value="1"/>
</dbReference>
<dbReference type="PANTHER" id="PTHR10188:SF8">
    <property type="entry name" value="THREONINE ASPARTASE 1"/>
    <property type="match status" value="1"/>
</dbReference>
<evidence type="ECO:0000256" key="3">
    <source>
        <dbReference type="SAM" id="MobiDB-lite"/>
    </source>
</evidence>